<gene>
    <name evidence="3" type="ORF">FH972_025039</name>
</gene>
<evidence type="ECO:0000313" key="3">
    <source>
        <dbReference type="EMBL" id="KAB8437359.1"/>
    </source>
</evidence>
<keyword evidence="2" id="KW-1133">Transmembrane helix</keyword>
<comment type="caution">
    <text evidence="3">The sequence shown here is derived from an EMBL/GenBank/DDBJ whole genome shotgun (WGS) entry which is preliminary data.</text>
</comment>
<dbReference type="SUPFAM" id="SSF49870">
    <property type="entry name" value="Osmotin, thaumatin-like protein"/>
    <property type="match status" value="1"/>
</dbReference>
<name>A0A5N6KZV9_9ROSI</name>
<dbReference type="InterPro" id="IPR001938">
    <property type="entry name" value="Thaumatin"/>
</dbReference>
<dbReference type="AlphaFoldDB" id="A0A5N6KZV9"/>
<evidence type="ECO:0008006" key="5">
    <source>
        <dbReference type="Google" id="ProtNLM"/>
    </source>
</evidence>
<keyword evidence="4" id="KW-1185">Reference proteome</keyword>
<evidence type="ECO:0000313" key="4">
    <source>
        <dbReference type="Proteomes" id="UP000327013"/>
    </source>
</evidence>
<proteinExistence type="inferred from homology"/>
<dbReference type="OrthoDB" id="430315at2759"/>
<dbReference type="SMART" id="SM00205">
    <property type="entry name" value="THN"/>
    <property type="match status" value="1"/>
</dbReference>
<dbReference type="Gene3D" id="2.60.110.10">
    <property type="entry name" value="Thaumatin"/>
    <property type="match status" value="1"/>
</dbReference>
<organism evidence="3 4">
    <name type="scientific">Carpinus fangiana</name>
    <dbReference type="NCBI Taxonomy" id="176857"/>
    <lineage>
        <taxon>Eukaryota</taxon>
        <taxon>Viridiplantae</taxon>
        <taxon>Streptophyta</taxon>
        <taxon>Embryophyta</taxon>
        <taxon>Tracheophyta</taxon>
        <taxon>Spermatophyta</taxon>
        <taxon>Magnoliopsida</taxon>
        <taxon>eudicotyledons</taxon>
        <taxon>Gunneridae</taxon>
        <taxon>Pentapetalae</taxon>
        <taxon>rosids</taxon>
        <taxon>fabids</taxon>
        <taxon>Fagales</taxon>
        <taxon>Betulaceae</taxon>
        <taxon>Carpinus</taxon>
    </lineage>
</organism>
<dbReference type="PROSITE" id="PS51367">
    <property type="entry name" value="THAUMATIN_2"/>
    <property type="match status" value="1"/>
</dbReference>
<dbReference type="Pfam" id="PF00314">
    <property type="entry name" value="Thaumatin"/>
    <property type="match status" value="1"/>
</dbReference>
<dbReference type="EMBL" id="VIBQ01000036">
    <property type="protein sequence ID" value="KAB8437359.1"/>
    <property type="molecule type" value="Genomic_DNA"/>
</dbReference>
<evidence type="ECO:0000256" key="2">
    <source>
        <dbReference type="SAM" id="Phobius"/>
    </source>
</evidence>
<accession>A0A5N6KZV9</accession>
<reference evidence="3 4" key="1">
    <citation type="submission" date="2019-06" db="EMBL/GenBank/DDBJ databases">
        <title>A chromosomal-level reference genome of Carpinus fangiana (Coryloideae, Betulaceae).</title>
        <authorList>
            <person name="Yang X."/>
            <person name="Wang Z."/>
            <person name="Zhang L."/>
            <person name="Hao G."/>
            <person name="Liu J."/>
            <person name="Yang Y."/>
        </authorList>
    </citation>
    <scope>NUCLEOTIDE SEQUENCE [LARGE SCALE GENOMIC DNA]</scope>
    <source>
        <strain evidence="3">Cfa_2016G</strain>
        <tissue evidence="3">Leaf</tissue>
    </source>
</reference>
<sequence length="305" mass="32432">MNHAPAAPFDRRQEATAVPLVISNKCRETIYPGLLTQSGSGPGTGGFRLAAGSTRQFTVSEDWQGRVWGRSNCSFNAGGTAPASGIPGVACTSGDCGGIVNCRGAGVTPVTLAEFTLDPGSGQSFYDISLVDGYNLPLAIPQWCPWALQASTSTAPAGGIYVYPDMSVNRPWFDPCFSACAKNGRDEDCCIGSYDSPSSCTPSAYSKAAKAVCPDAYSYGFEVQFCPGARSTNILATSKQELVQLAQGNIPSGKMKRWNADDLDRQSTSETTVLILPNQGRKRDSTGFAMLWLLVVLNSLLFYIL</sequence>
<evidence type="ECO:0000256" key="1">
    <source>
        <dbReference type="ARBA" id="ARBA00010607"/>
    </source>
</evidence>
<dbReference type="PANTHER" id="PTHR31048">
    <property type="entry name" value="OS03G0233200 PROTEIN"/>
    <property type="match status" value="1"/>
</dbReference>
<protein>
    <recommendedName>
        <fullName evidence="5">Thaumatin-like protein</fullName>
    </recommendedName>
</protein>
<keyword evidence="2" id="KW-0812">Transmembrane</keyword>
<keyword evidence="2" id="KW-0472">Membrane</keyword>
<dbReference type="Proteomes" id="UP000327013">
    <property type="component" value="Unassembled WGS sequence"/>
</dbReference>
<dbReference type="InterPro" id="IPR037176">
    <property type="entry name" value="Osmotin/thaumatin-like_sf"/>
</dbReference>
<feature type="transmembrane region" description="Helical" evidence="2">
    <location>
        <begin position="286"/>
        <end position="304"/>
    </location>
</feature>
<comment type="similarity">
    <text evidence="1">Belongs to the thaumatin family.</text>
</comment>
<dbReference type="PRINTS" id="PR00347">
    <property type="entry name" value="THAUMATIN"/>
</dbReference>